<reference evidence="8 10" key="2">
    <citation type="submission" date="2018-09" db="EMBL/GenBank/DDBJ databases">
        <title>A high-quality reference genome of wild soybean provides a powerful tool to mine soybean genomes.</title>
        <authorList>
            <person name="Xie M."/>
            <person name="Chung C.Y.L."/>
            <person name="Li M.-W."/>
            <person name="Wong F.-L."/>
            <person name="Chan T.-F."/>
            <person name="Lam H.-M."/>
        </authorList>
    </citation>
    <scope>NUCLEOTIDE SEQUENCE [LARGE SCALE GENOMIC DNA]</scope>
    <source>
        <strain evidence="10">cv. W05</strain>
        <tissue evidence="8">Hypocotyl of etiolated seedlings</tissue>
    </source>
</reference>
<dbReference type="SMR" id="A0A0B2QPQ4"/>
<reference evidence="7" key="1">
    <citation type="submission" date="2014-07" db="EMBL/GenBank/DDBJ databases">
        <title>Identification of a novel salt tolerance gene in wild soybean by whole-genome sequencing.</title>
        <authorList>
            <person name="Lam H.-M."/>
            <person name="Qi X."/>
            <person name="Li M.-W."/>
            <person name="Liu X."/>
            <person name="Xie M."/>
            <person name="Ni M."/>
            <person name="Xu X."/>
        </authorList>
    </citation>
    <scope>NUCLEOTIDE SEQUENCE [LARGE SCALE GENOMIC DNA]</scope>
    <source>
        <tissue evidence="7">Root</tissue>
    </source>
</reference>
<feature type="domain" description="RING-type" evidence="6">
    <location>
        <begin position="690"/>
        <end position="731"/>
    </location>
</feature>
<evidence type="ECO:0000313" key="10">
    <source>
        <dbReference type="Proteomes" id="UP000289340"/>
    </source>
</evidence>
<feature type="compositionally biased region" description="Basic and acidic residues" evidence="5">
    <location>
        <begin position="123"/>
        <end position="134"/>
    </location>
</feature>
<dbReference type="PANTHER" id="PTHR45931:SF25">
    <property type="entry name" value="E3 UBIQUITIN-PROTEIN LIGASE RLIM-LIKE ISOFORM X1"/>
    <property type="match status" value="1"/>
</dbReference>
<dbReference type="Proteomes" id="UP000053555">
    <property type="component" value="Unassembled WGS sequence"/>
</dbReference>
<dbReference type="SMART" id="SM00184">
    <property type="entry name" value="RING"/>
    <property type="match status" value="1"/>
</dbReference>
<evidence type="ECO:0000313" key="8">
    <source>
        <dbReference type="EMBL" id="RZB86932.1"/>
    </source>
</evidence>
<feature type="region of interest" description="Disordered" evidence="5">
    <location>
        <begin position="177"/>
        <end position="215"/>
    </location>
</feature>
<dbReference type="InterPro" id="IPR013083">
    <property type="entry name" value="Znf_RING/FYVE/PHD"/>
</dbReference>
<dbReference type="PROSITE" id="PS50089">
    <property type="entry name" value="ZF_RING_2"/>
    <property type="match status" value="1"/>
</dbReference>
<feature type="region of interest" description="Disordered" evidence="5">
    <location>
        <begin position="298"/>
        <end position="327"/>
    </location>
</feature>
<dbReference type="Pfam" id="PF13639">
    <property type="entry name" value="zf-RING_2"/>
    <property type="match status" value="1"/>
</dbReference>
<evidence type="ECO:0000256" key="2">
    <source>
        <dbReference type="ARBA" id="ARBA00022771"/>
    </source>
</evidence>
<dbReference type="InterPro" id="IPR051834">
    <property type="entry name" value="RING_finger_E3_ligase"/>
</dbReference>
<feature type="compositionally biased region" description="Low complexity" evidence="5">
    <location>
        <begin position="250"/>
        <end position="259"/>
    </location>
</feature>
<feature type="region of interest" description="Disordered" evidence="5">
    <location>
        <begin position="355"/>
        <end position="500"/>
    </location>
</feature>
<feature type="region of interest" description="Disordered" evidence="5">
    <location>
        <begin position="76"/>
        <end position="152"/>
    </location>
</feature>
<feature type="compositionally biased region" description="Basic and acidic residues" evidence="5">
    <location>
        <begin position="236"/>
        <end position="247"/>
    </location>
</feature>
<feature type="region of interest" description="Disordered" evidence="5">
    <location>
        <begin position="562"/>
        <end position="608"/>
    </location>
</feature>
<proteinExistence type="predicted"/>
<evidence type="ECO:0000256" key="3">
    <source>
        <dbReference type="ARBA" id="ARBA00022833"/>
    </source>
</evidence>
<evidence type="ECO:0000259" key="6">
    <source>
        <dbReference type="PROSITE" id="PS50089"/>
    </source>
</evidence>
<dbReference type="SUPFAM" id="SSF57850">
    <property type="entry name" value="RING/U-box"/>
    <property type="match status" value="1"/>
</dbReference>
<feature type="compositionally biased region" description="Low complexity" evidence="5">
    <location>
        <begin position="587"/>
        <end position="607"/>
    </location>
</feature>
<dbReference type="Gene3D" id="3.30.40.10">
    <property type="entry name" value="Zinc/RING finger domain, C3HC4 (zinc finger)"/>
    <property type="match status" value="1"/>
</dbReference>
<evidence type="ECO:0000313" key="7">
    <source>
        <dbReference type="EMBL" id="KHN21672.1"/>
    </source>
</evidence>
<feature type="compositionally biased region" description="Polar residues" evidence="5">
    <location>
        <begin position="305"/>
        <end position="317"/>
    </location>
</feature>
<feature type="compositionally biased region" description="Low complexity" evidence="5">
    <location>
        <begin position="448"/>
        <end position="460"/>
    </location>
</feature>
<keyword evidence="2 4" id="KW-0863">Zinc-finger</keyword>
<keyword evidence="3" id="KW-0862">Zinc</keyword>
<evidence type="ECO:0000256" key="5">
    <source>
        <dbReference type="SAM" id="MobiDB-lite"/>
    </source>
</evidence>
<dbReference type="GO" id="GO:0008270">
    <property type="term" value="F:zinc ion binding"/>
    <property type="evidence" value="ECO:0007669"/>
    <property type="project" value="UniProtKB-KW"/>
</dbReference>
<keyword evidence="10" id="KW-1185">Reference proteome</keyword>
<dbReference type="InterPro" id="IPR001841">
    <property type="entry name" value="Znf_RING"/>
</dbReference>
<feature type="region of interest" description="Disordered" evidence="5">
    <location>
        <begin position="232"/>
        <end position="259"/>
    </location>
</feature>
<evidence type="ECO:0000256" key="4">
    <source>
        <dbReference type="PROSITE-ProRule" id="PRU00175"/>
    </source>
</evidence>
<name>A0A0B2QPQ4_GLYSO</name>
<sequence length="735" mass="81705">MTEDMKIDHIVEVPDTPDRTTVRHDYQKYLGNPDKRGRAFNAADENNNHSNYISLSPSEESYSSQNAPIFRRAQTDGAEKMEKGKSISSKVPSKSSHRGISILDLTEENEQIRHPKPAFSHRGSRDNATEDKKALKATNGRSSLPVISDSSNTSRNAFIGKYKLDIKTLPGPNISVDHGKGISLSNDSQLQNEKQVSLPPRVSTSPRGRGHKRLVRNGCISPHNIATMEKQLAEQSNHKTKDVEQSHGHSVSSSTVSPVSVDDIVAGERGNGRGKGKEVLAYRSPHRLTFRTASSPVTNYEEINGPSNAIRNPLQYSGGQGGRRTTHNERNANWHLHDVNGHHLRINNDVGRFINGHNTTGMDRRNTGNGQSSNHIHGSQSDHTAQPTSVIIPDVDQSSGTHRTADILTKRQRKRESPSGFMFRGSTGDSSSSSRNPVSDPEVIELLSPPRGSSSSSRTSVLDHEVVDLLSTPRYANRSSEDLDDNDNNSSEARARQVEADERLARELQEQLYHDDPFEGRGIDEDLAWDLQRAEALMRATIDSHSISQPRQLPRAIRQPRTRFPENPSRRRAMAQASFSNRMSQWRSRATSRTRAPSTSSRGRGPRFPLDMDLDMRLDILEALEDSVGDFSDMGITDGIFNARRDFTDADYEMLLALDEGNHQHTGASSNLINSLPQSTIQTDNFTDACAICLETPVQGEIIRHLPCLHKFHKDCIDPWLQRKTSCPVCKSSIT</sequence>
<dbReference type="GO" id="GO:0005634">
    <property type="term" value="C:nucleus"/>
    <property type="evidence" value="ECO:0007669"/>
    <property type="project" value="TreeGrafter"/>
</dbReference>
<feature type="compositionally biased region" description="Polar residues" evidence="5">
    <location>
        <begin position="356"/>
        <end position="389"/>
    </location>
</feature>
<dbReference type="EMBL" id="KN657765">
    <property type="protein sequence ID" value="KHN21672.1"/>
    <property type="molecule type" value="Genomic_DNA"/>
</dbReference>
<dbReference type="GO" id="GO:0006511">
    <property type="term" value="P:ubiquitin-dependent protein catabolic process"/>
    <property type="evidence" value="ECO:0007669"/>
    <property type="project" value="TreeGrafter"/>
</dbReference>
<organism evidence="7">
    <name type="scientific">Glycine soja</name>
    <name type="common">Wild soybean</name>
    <dbReference type="NCBI Taxonomy" id="3848"/>
    <lineage>
        <taxon>Eukaryota</taxon>
        <taxon>Viridiplantae</taxon>
        <taxon>Streptophyta</taxon>
        <taxon>Embryophyta</taxon>
        <taxon>Tracheophyta</taxon>
        <taxon>Spermatophyta</taxon>
        <taxon>Magnoliopsida</taxon>
        <taxon>eudicotyledons</taxon>
        <taxon>Gunneridae</taxon>
        <taxon>Pentapetalae</taxon>
        <taxon>rosids</taxon>
        <taxon>fabids</taxon>
        <taxon>Fabales</taxon>
        <taxon>Fabaceae</taxon>
        <taxon>Papilionoideae</taxon>
        <taxon>50 kb inversion clade</taxon>
        <taxon>NPAAA clade</taxon>
        <taxon>indigoferoid/millettioid clade</taxon>
        <taxon>Phaseoleae</taxon>
        <taxon>Glycine</taxon>
        <taxon>Glycine subgen. Soja</taxon>
    </lineage>
</organism>
<dbReference type="GO" id="GO:0061630">
    <property type="term" value="F:ubiquitin protein ligase activity"/>
    <property type="evidence" value="ECO:0007669"/>
    <property type="project" value="TreeGrafter"/>
</dbReference>
<keyword evidence="1" id="KW-0479">Metal-binding</keyword>
<dbReference type="AlphaFoldDB" id="A0A0B2QPQ4"/>
<evidence type="ECO:0000256" key="1">
    <source>
        <dbReference type="ARBA" id="ARBA00022723"/>
    </source>
</evidence>
<feature type="region of interest" description="Disordered" evidence="5">
    <location>
        <begin position="30"/>
        <end position="50"/>
    </location>
</feature>
<dbReference type="EMBL" id="QZWG01000010">
    <property type="protein sequence ID" value="RZB86932.1"/>
    <property type="molecule type" value="Genomic_DNA"/>
</dbReference>
<evidence type="ECO:0000313" key="9">
    <source>
        <dbReference type="EMBL" id="RZB86933.1"/>
    </source>
</evidence>
<dbReference type="FunFam" id="3.30.40.10:FF:000594">
    <property type="entry name" value="RING/U-box superfamily protein"/>
    <property type="match status" value="1"/>
</dbReference>
<dbReference type="Proteomes" id="UP000289340">
    <property type="component" value="Chromosome 10"/>
</dbReference>
<gene>
    <name evidence="8" type="ORF">D0Y65_026864</name>
    <name evidence="7" type="ORF">glysoja_041599</name>
</gene>
<feature type="compositionally biased region" description="Polar residues" evidence="5">
    <location>
        <begin position="577"/>
        <end position="586"/>
    </location>
</feature>
<dbReference type="Gramene" id="XM_028329264.1">
    <property type="protein sequence ID" value="XP_028185065.1"/>
    <property type="gene ID" value="LOC114371935"/>
</dbReference>
<feature type="compositionally biased region" description="Basic and acidic residues" evidence="5">
    <location>
        <begin position="76"/>
        <end position="85"/>
    </location>
</feature>
<dbReference type="EMBL" id="QZWG01000010">
    <property type="protein sequence ID" value="RZB86933.1"/>
    <property type="molecule type" value="Genomic_DNA"/>
</dbReference>
<accession>A0A0B2QPQ4</accession>
<dbReference type="PANTHER" id="PTHR45931">
    <property type="entry name" value="SI:CH211-59O9.10"/>
    <property type="match status" value="1"/>
</dbReference>
<protein>
    <submittedName>
        <fullName evidence="7 8">E3 ubiquitin-protein ligase SDIR1</fullName>
    </submittedName>
    <submittedName>
        <fullName evidence="9">E3 ubiquitin-protein ligase SDIR1 isoform B</fullName>
    </submittedName>
</protein>
<dbReference type="CDD" id="cd16454">
    <property type="entry name" value="RING-H2_PA-TM-RING"/>
    <property type="match status" value="1"/>
</dbReference>
<feature type="compositionally biased region" description="Polar residues" evidence="5">
    <location>
        <begin position="183"/>
        <end position="195"/>
    </location>
</feature>